<reference evidence="2 3" key="1">
    <citation type="journal article" date="2017" name="PLoS Biol.">
        <title>The sea cucumber genome provides insights into morphological evolution and visceral regeneration.</title>
        <authorList>
            <person name="Zhang X."/>
            <person name="Sun L."/>
            <person name="Yuan J."/>
            <person name="Sun Y."/>
            <person name="Gao Y."/>
            <person name="Zhang L."/>
            <person name="Li S."/>
            <person name="Dai H."/>
            <person name="Hamel J.F."/>
            <person name="Liu C."/>
            <person name="Yu Y."/>
            <person name="Liu S."/>
            <person name="Lin W."/>
            <person name="Guo K."/>
            <person name="Jin S."/>
            <person name="Xu P."/>
            <person name="Storey K.B."/>
            <person name="Huan P."/>
            <person name="Zhang T."/>
            <person name="Zhou Y."/>
            <person name="Zhang J."/>
            <person name="Lin C."/>
            <person name="Li X."/>
            <person name="Xing L."/>
            <person name="Huo D."/>
            <person name="Sun M."/>
            <person name="Wang L."/>
            <person name="Mercier A."/>
            <person name="Li F."/>
            <person name="Yang H."/>
            <person name="Xiang J."/>
        </authorList>
    </citation>
    <scope>NUCLEOTIDE SEQUENCE [LARGE SCALE GENOMIC DNA]</scope>
    <source>
        <strain evidence="2">Shaxun</strain>
        <tissue evidence="2">Muscle</tissue>
    </source>
</reference>
<keyword evidence="1" id="KW-1133">Transmembrane helix</keyword>
<dbReference type="Proteomes" id="UP000230750">
    <property type="component" value="Unassembled WGS sequence"/>
</dbReference>
<proteinExistence type="predicted"/>
<organism evidence="2 3">
    <name type="scientific">Stichopus japonicus</name>
    <name type="common">Sea cucumber</name>
    <dbReference type="NCBI Taxonomy" id="307972"/>
    <lineage>
        <taxon>Eukaryota</taxon>
        <taxon>Metazoa</taxon>
        <taxon>Echinodermata</taxon>
        <taxon>Eleutherozoa</taxon>
        <taxon>Echinozoa</taxon>
        <taxon>Holothuroidea</taxon>
        <taxon>Aspidochirotacea</taxon>
        <taxon>Aspidochirotida</taxon>
        <taxon>Stichopodidae</taxon>
        <taxon>Apostichopus</taxon>
    </lineage>
</organism>
<keyword evidence="1" id="KW-0812">Transmembrane</keyword>
<sequence length="171" mass="19367">MNVSLYSSFVTNLLTLNDSYDPSTTRYNLKIPRVFKCPRPENCPNSDSHTPIGINVLSYEKSYLNSSTGKVGAYYRICLQYPVRHVSRLNTHALLFSLIAIFLNILVAAVPVAVQYQATLSTLLILLDVGIVLAVAGEVLLVLLRFIREKIKLKTIGRRIWSWLRKARKDK</sequence>
<feature type="transmembrane region" description="Helical" evidence="1">
    <location>
        <begin position="120"/>
        <end position="144"/>
    </location>
</feature>
<dbReference type="AlphaFoldDB" id="A0A2G8JXN4"/>
<name>A0A2G8JXN4_STIJA</name>
<evidence type="ECO:0000313" key="3">
    <source>
        <dbReference type="Proteomes" id="UP000230750"/>
    </source>
</evidence>
<keyword evidence="1" id="KW-0472">Membrane</keyword>
<gene>
    <name evidence="2" type="ORF">BSL78_22641</name>
</gene>
<accession>A0A2G8JXN4</accession>
<protein>
    <submittedName>
        <fullName evidence="2">Uncharacterized protein</fullName>
    </submittedName>
</protein>
<feature type="transmembrane region" description="Helical" evidence="1">
    <location>
        <begin position="93"/>
        <end position="114"/>
    </location>
</feature>
<comment type="caution">
    <text evidence="2">The sequence shown here is derived from an EMBL/GenBank/DDBJ whole genome shotgun (WGS) entry which is preliminary data.</text>
</comment>
<dbReference type="EMBL" id="MRZV01001114">
    <property type="protein sequence ID" value="PIK40502.1"/>
    <property type="molecule type" value="Genomic_DNA"/>
</dbReference>
<evidence type="ECO:0000256" key="1">
    <source>
        <dbReference type="SAM" id="Phobius"/>
    </source>
</evidence>
<evidence type="ECO:0000313" key="2">
    <source>
        <dbReference type="EMBL" id="PIK40502.1"/>
    </source>
</evidence>
<keyword evidence="3" id="KW-1185">Reference proteome</keyword>